<dbReference type="Pfam" id="PF20448">
    <property type="entry name" value="DUF6705"/>
    <property type="match status" value="1"/>
</dbReference>
<feature type="domain" description="DUF6705" evidence="2">
    <location>
        <begin position="1"/>
        <end position="137"/>
    </location>
</feature>
<accession>A0A1M5MD15</accession>
<dbReference type="EMBL" id="FQVE01000007">
    <property type="protein sequence ID" value="SHG74633.1"/>
    <property type="molecule type" value="Genomic_DNA"/>
</dbReference>
<evidence type="ECO:0000256" key="1">
    <source>
        <dbReference type="SAM" id="SignalP"/>
    </source>
</evidence>
<proteinExistence type="predicted"/>
<sequence length="191" mass="21636">MKNLTIKSLLIFLAISFSSCKAQQVYPLNTYPDDVQAGSYLKDLNNELNYYVGTWKSTFNGRTTILSITKDEHHLLKRDLTTTFYQDVLLVKYIIKDSSGVILQNNSNAKGESDRNFITSISVKDNIVYLYYNGTNCGVGWGEILLKKINPLSLSWSYHPNSSVLTTKNCPGNPDKTIYLPESENLIFTKQ</sequence>
<dbReference type="AlphaFoldDB" id="A0A1M5MD15"/>
<dbReference type="PROSITE" id="PS51257">
    <property type="entry name" value="PROKAR_LIPOPROTEIN"/>
    <property type="match status" value="1"/>
</dbReference>
<dbReference type="Proteomes" id="UP000184108">
    <property type="component" value="Unassembled WGS sequence"/>
</dbReference>
<gene>
    <name evidence="3" type="ORF">SAMN02787073_4787</name>
</gene>
<organism evidence="3 4">
    <name type="scientific">Chryseobacterium vrystaatense</name>
    <dbReference type="NCBI Taxonomy" id="307480"/>
    <lineage>
        <taxon>Bacteria</taxon>
        <taxon>Pseudomonadati</taxon>
        <taxon>Bacteroidota</taxon>
        <taxon>Flavobacteriia</taxon>
        <taxon>Flavobacteriales</taxon>
        <taxon>Weeksellaceae</taxon>
        <taxon>Chryseobacterium group</taxon>
        <taxon>Chryseobacterium</taxon>
    </lineage>
</organism>
<evidence type="ECO:0000313" key="3">
    <source>
        <dbReference type="EMBL" id="SHG74633.1"/>
    </source>
</evidence>
<evidence type="ECO:0000259" key="2">
    <source>
        <dbReference type="Pfam" id="PF20448"/>
    </source>
</evidence>
<dbReference type="InterPro" id="IPR046551">
    <property type="entry name" value="DUF6705"/>
</dbReference>
<name>A0A1M5MD15_9FLAO</name>
<protein>
    <recommendedName>
        <fullName evidence="2">DUF6705 domain-containing protein</fullName>
    </recommendedName>
</protein>
<feature type="chain" id="PRO_5012702858" description="DUF6705 domain-containing protein" evidence="1">
    <location>
        <begin position="23"/>
        <end position="191"/>
    </location>
</feature>
<keyword evidence="1" id="KW-0732">Signal</keyword>
<evidence type="ECO:0000313" key="4">
    <source>
        <dbReference type="Proteomes" id="UP000184108"/>
    </source>
</evidence>
<feature type="signal peptide" evidence="1">
    <location>
        <begin position="1"/>
        <end position="22"/>
    </location>
</feature>
<dbReference type="RefSeq" id="WP_073175543.1">
    <property type="nucleotide sequence ID" value="NZ_FQVE01000007.1"/>
</dbReference>
<reference evidence="4" key="1">
    <citation type="submission" date="2016-11" db="EMBL/GenBank/DDBJ databases">
        <authorList>
            <person name="Varghese N."/>
            <person name="Submissions S."/>
        </authorList>
    </citation>
    <scope>NUCLEOTIDE SEQUENCE [LARGE SCALE GENOMIC DNA]</scope>
    <source>
        <strain evidence="4">YR203</strain>
    </source>
</reference>